<dbReference type="SUPFAM" id="SSF54211">
    <property type="entry name" value="Ribosomal protein S5 domain 2-like"/>
    <property type="match status" value="1"/>
</dbReference>
<organism evidence="3 4">
    <name type="scientific">Candidatus Thiodictyon syntrophicum</name>
    <dbReference type="NCBI Taxonomy" id="1166950"/>
    <lineage>
        <taxon>Bacteria</taxon>
        <taxon>Pseudomonadati</taxon>
        <taxon>Pseudomonadota</taxon>
        <taxon>Gammaproteobacteria</taxon>
        <taxon>Chromatiales</taxon>
        <taxon>Chromatiaceae</taxon>
        <taxon>Thiodictyon</taxon>
    </lineage>
</organism>
<name>A0A2K8UJL4_9GAMM</name>
<protein>
    <submittedName>
        <fullName evidence="3">Formaldehyde-activating enzyme</fullName>
    </submittedName>
</protein>
<dbReference type="OrthoDB" id="5572268at2"/>
<dbReference type="RefSeq" id="WP_100923275.1">
    <property type="nucleotide sequence ID" value="NZ_CP020372.1"/>
</dbReference>
<evidence type="ECO:0000256" key="1">
    <source>
        <dbReference type="ARBA" id="ARBA00023239"/>
    </source>
</evidence>
<evidence type="ECO:0000313" key="3">
    <source>
        <dbReference type="EMBL" id="AUB85669.1"/>
    </source>
</evidence>
<dbReference type="GO" id="GO:0016840">
    <property type="term" value="F:carbon-nitrogen lyase activity"/>
    <property type="evidence" value="ECO:0007669"/>
    <property type="project" value="InterPro"/>
</dbReference>
<dbReference type="AlphaFoldDB" id="A0A2K8UJL4"/>
<feature type="domain" description="Formaldehyde-activating enzyme" evidence="2">
    <location>
        <begin position="10"/>
        <end position="176"/>
    </location>
</feature>
<proteinExistence type="predicted"/>
<gene>
    <name evidence="3" type="ORF">THSYN_32775</name>
</gene>
<keyword evidence="1" id="KW-0456">Lyase</keyword>
<keyword evidence="4" id="KW-1185">Reference proteome</keyword>
<evidence type="ECO:0000313" key="4">
    <source>
        <dbReference type="Proteomes" id="UP000232638"/>
    </source>
</evidence>
<evidence type="ECO:0000259" key="2">
    <source>
        <dbReference type="Pfam" id="PF08714"/>
    </source>
</evidence>
<dbReference type="InterPro" id="IPR014826">
    <property type="entry name" value="HCHO-activating_enzyme"/>
</dbReference>
<dbReference type="Gene3D" id="3.30.230.60">
    <property type="entry name" value="Formaldehyde-activating enzyme"/>
    <property type="match status" value="1"/>
</dbReference>
<reference evidence="3 4" key="1">
    <citation type="submission" date="2017-03" db="EMBL/GenBank/DDBJ databases">
        <title>Complete genome sequence of Candidatus 'Thiodictyon syntrophicum' sp. nov. strain Cad16T, a photolithoautotroph purple sulfur bacterium isolated from an alpine meromictic lake.</title>
        <authorList>
            <person name="Luedin S.M."/>
            <person name="Pothier J.F."/>
            <person name="Danza F."/>
            <person name="Storelli N."/>
            <person name="Wittwer M."/>
            <person name="Tonolla M."/>
        </authorList>
    </citation>
    <scope>NUCLEOTIDE SEQUENCE [LARGE SCALE GENOMIC DNA]</scope>
    <source>
        <strain evidence="3 4">Cad16T</strain>
        <plasmid evidence="4">Plasmid pts485</plasmid>
    </source>
</reference>
<accession>A0A2K8UJL4</accession>
<dbReference type="KEGG" id="tsy:THSYN_32775"/>
<dbReference type="EMBL" id="CP020372">
    <property type="protein sequence ID" value="AUB85669.1"/>
    <property type="molecule type" value="Genomic_DNA"/>
</dbReference>
<dbReference type="InterPro" id="IPR037075">
    <property type="entry name" value="HCHO-activating_enzyme_sf"/>
</dbReference>
<geneLocation type="plasmid" evidence="4">
    <name>pts485</name>
</geneLocation>
<dbReference type="Proteomes" id="UP000232638">
    <property type="component" value="Plasmid pTs485"/>
</dbReference>
<dbReference type="Pfam" id="PF08714">
    <property type="entry name" value="Fae"/>
    <property type="match status" value="1"/>
</dbReference>
<dbReference type="GO" id="GO:0016051">
    <property type="term" value="P:carbohydrate biosynthetic process"/>
    <property type="evidence" value="ECO:0007669"/>
    <property type="project" value="InterPro"/>
</dbReference>
<dbReference type="InterPro" id="IPR020568">
    <property type="entry name" value="Ribosomal_Su5_D2-typ_SF"/>
</dbReference>
<dbReference type="NCBIfam" id="TIGR03126">
    <property type="entry name" value="one_C_fae"/>
    <property type="match status" value="1"/>
</dbReference>
<keyword evidence="3" id="KW-0614">Plasmid</keyword>
<sequence length="184" mass="20105">MSSKIIFKAGEATVFTEGKDVTAAMPEILIGAVDGPVGHAFANMMAQSKGHTAMFAVRDINQLVRPATIMVPKVTLKHTAQVELFGGLVQSATADAVLDCVIEGIIPRDQANDLCIITLVWIDPGCAALAKKGKLDKADMYKNNYEATKLAIQRALNDEPSIDELIKNRHTVKHCMWEESWNQQ</sequence>